<dbReference type="EMBL" id="JABSTV010001255">
    <property type="protein sequence ID" value="KAH7935102.1"/>
    <property type="molecule type" value="Genomic_DNA"/>
</dbReference>
<evidence type="ECO:0000259" key="5">
    <source>
        <dbReference type="Pfam" id="PF00370"/>
    </source>
</evidence>
<dbReference type="InterPro" id="IPR018485">
    <property type="entry name" value="FGGY_C"/>
</dbReference>
<evidence type="ECO:0000256" key="1">
    <source>
        <dbReference type="ARBA" id="ARBA00009156"/>
    </source>
</evidence>
<dbReference type="VEuPathDB" id="VectorBase:RSAN_056812"/>
<evidence type="ECO:0000256" key="4">
    <source>
        <dbReference type="ARBA" id="ARBA00074355"/>
    </source>
</evidence>
<keyword evidence="2" id="KW-0808">Transferase</keyword>
<dbReference type="AlphaFoldDB" id="A0A9D4SMW3"/>
<reference evidence="7" key="2">
    <citation type="submission" date="2021-09" db="EMBL/GenBank/DDBJ databases">
        <authorList>
            <person name="Jia N."/>
            <person name="Wang J."/>
            <person name="Shi W."/>
            <person name="Du L."/>
            <person name="Sun Y."/>
            <person name="Zhan W."/>
            <person name="Jiang J."/>
            <person name="Wang Q."/>
            <person name="Zhang B."/>
            <person name="Ji P."/>
            <person name="Sakyi L.B."/>
            <person name="Cui X."/>
            <person name="Yuan T."/>
            <person name="Jiang B."/>
            <person name="Yang W."/>
            <person name="Lam T.T.-Y."/>
            <person name="Chang Q."/>
            <person name="Ding S."/>
            <person name="Wang X."/>
            <person name="Zhu J."/>
            <person name="Ruan X."/>
            <person name="Zhao L."/>
            <person name="Wei J."/>
            <person name="Que T."/>
            <person name="Du C."/>
            <person name="Cheng J."/>
            <person name="Dai P."/>
            <person name="Han X."/>
            <person name="Huang E."/>
            <person name="Gao Y."/>
            <person name="Liu J."/>
            <person name="Shao H."/>
            <person name="Ye R."/>
            <person name="Li L."/>
            <person name="Wei W."/>
            <person name="Wang X."/>
            <person name="Wang C."/>
            <person name="Huo Q."/>
            <person name="Li W."/>
            <person name="Guo W."/>
            <person name="Chen H."/>
            <person name="Chen S."/>
            <person name="Zhou L."/>
            <person name="Zhou L."/>
            <person name="Ni X."/>
            <person name="Tian J."/>
            <person name="Zhou Y."/>
            <person name="Sheng Y."/>
            <person name="Liu T."/>
            <person name="Pan Y."/>
            <person name="Xia L."/>
            <person name="Li J."/>
            <person name="Zhao F."/>
            <person name="Cao W."/>
        </authorList>
    </citation>
    <scope>NUCLEOTIDE SEQUENCE</scope>
    <source>
        <strain evidence="7">Rsan-2018</strain>
        <tissue evidence="7">Larvae</tissue>
    </source>
</reference>
<evidence type="ECO:0000313" key="8">
    <source>
        <dbReference type="Proteomes" id="UP000821837"/>
    </source>
</evidence>
<dbReference type="NCBIfam" id="TIGR01315">
    <property type="entry name" value="5C_CHO_kinase"/>
    <property type="match status" value="1"/>
</dbReference>
<dbReference type="PIRSF" id="PIRSF000538">
    <property type="entry name" value="GlpK"/>
    <property type="match status" value="1"/>
</dbReference>
<dbReference type="InterPro" id="IPR018484">
    <property type="entry name" value="FGGY_N"/>
</dbReference>
<dbReference type="Pfam" id="PF02782">
    <property type="entry name" value="FGGY_C"/>
    <property type="match status" value="1"/>
</dbReference>
<dbReference type="GO" id="GO:0019150">
    <property type="term" value="F:D-ribulokinase activity"/>
    <property type="evidence" value="ECO:0007669"/>
    <property type="project" value="TreeGrafter"/>
</dbReference>
<dbReference type="CDD" id="cd07782">
    <property type="entry name" value="ASKHA_NBD_FGGY_D-RBK"/>
    <property type="match status" value="1"/>
</dbReference>
<dbReference type="SUPFAM" id="SSF53067">
    <property type="entry name" value="Actin-like ATPase domain"/>
    <property type="match status" value="2"/>
</dbReference>
<dbReference type="Pfam" id="PF00370">
    <property type="entry name" value="FGGY_N"/>
    <property type="match status" value="1"/>
</dbReference>
<dbReference type="FunFam" id="3.30.420.40:FF:000101">
    <property type="entry name" value="FGGY carbohydrate kinase domain-containing protein"/>
    <property type="match status" value="1"/>
</dbReference>
<proteinExistence type="inferred from homology"/>
<dbReference type="InterPro" id="IPR000577">
    <property type="entry name" value="Carb_kinase_FGGY"/>
</dbReference>
<keyword evidence="3" id="KW-0418">Kinase</keyword>
<dbReference type="Gene3D" id="3.30.420.40">
    <property type="match status" value="1"/>
</dbReference>
<protein>
    <recommendedName>
        <fullName evidence="4">FGGY carbohydrate kinase domain-containing protein</fullName>
    </recommendedName>
</protein>
<sequence length="537" mass="57522">MRFVSVDVGTQSVRAALVTDGGRFLETASRPLDNWNPQPGFYQQSSDQIWDACCEAVKEVCRNAKNVSGIGFDATCSLVVLDDSGRPLTVSPKGEPEQNVVLWMDHRAVSQADTINATGHSVLRFLGGTMSPEMQPPKLLWIKQNIPSTWERIGLAMDLSDFLTWRATGCTSRSLCTAVCKWTYQAGSVPGSDVNPGWQDSIWTRIGLDDITRDNYRIIGQEFLPPGAPCGSGLSMEAATELGLEKGTPVATSIIDGHAGGLGLLGCEADGKFPKEFSHRLAIIAGTSAAHMLASEKCIFTPGAPGPFFSAMVPGMWLSEPGQSAAGALVDHIVSTHPAYAQIVEKTKPGRRPEDTLNDLLQSMSERRGLDSPSKLTTDLHVWPDFHGNRSPLADPTLRGMICGLTLTADEEDLALLYLATLQALAVNAGHSVSGILTCGGLAKNPLYVRSLADATGLPVLLPSETESVLLGGAILAASACGRYASVKEAMLRMGGSGHVMAPQMSERSFHDAKYAAFHALLDCQRRLREIMFSGRP</sequence>
<dbReference type="PANTHER" id="PTHR43435">
    <property type="entry name" value="RIBULOKINASE"/>
    <property type="match status" value="1"/>
</dbReference>
<evidence type="ECO:0000256" key="2">
    <source>
        <dbReference type="ARBA" id="ARBA00022679"/>
    </source>
</evidence>
<reference evidence="7" key="1">
    <citation type="journal article" date="2020" name="Cell">
        <title>Large-Scale Comparative Analyses of Tick Genomes Elucidate Their Genetic Diversity and Vector Capacities.</title>
        <authorList>
            <consortium name="Tick Genome and Microbiome Consortium (TIGMIC)"/>
            <person name="Jia N."/>
            <person name="Wang J."/>
            <person name="Shi W."/>
            <person name="Du L."/>
            <person name="Sun Y."/>
            <person name="Zhan W."/>
            <person name="Jiang J.F."/>
            <person name="Wang Q."/>
            <person name="Zhang B."/>
            <person name="Ji P."/>
            <person name="Bell-Sakyi L."/>
            <person name="Cui X.M."/>
            <person name="Yuan T.T."/>
            <person name="Jiang B.G."/>
            <person name="Yang W.F."/>
            <person name="Lam T.T."/>
            <person name="Chang Q.C."/>
            <person name="Ding S.J."/>
            <person name="Wang X.J."/>
            <person name="Zhu J.G."/>
            <person name="Ruan X.D."/>
            <person name="Zhao L."/>
            <person name="Wei J.T."/>
            <person name="Ye R.Z."/>
            <person name="Que T.C."/>
            <person name="Du C.H."/>
            <person name="Zhou Y.H."/>
            <person name="Cheng J.X."/>
            <person name="Dai P.F."/>
            <person name="Guo W.B."/>
            <person name="Han X.H."/>
            <person name="Huang E.J."/>
            <person name="Li L.F."/>
            <person name="Wei W."/>
            <person name="Gao Y.C."/>
            <person name="Liu J.Z."/>
            <person name="Shao H.Z."/>
            <person name="Wang X."/>
            <person name="Wang C.C."/>
            <person name="Yang T.C."/>
            <person name="Huo Q.B."/>
            <person name="Li W."/>
            <person name="Chen H.Y."/>
            <person name="Chen S.E."/>
            <person name="Zhou L.G."/>
            <person name="Ni X.B."/>
            <person name="Tian J.H."/>
            <person name="Sheng Y."/>
            <person name="Liu T."/>
            <person name="Pan Y.S."/>
            <person name="Xia L.Y."/>
            <person name="Li J."/>
            <person name="Zhao F."/>
            <person name="Cao W.C."/>
        </authorList>
    </citation>
    <scope>NUCLEOTIDE SEQUENCE</scope>
    <source>
        <strain evidence="7">Rsan-2018</strain>
    </source>
</reference>
<name>A0A9D4SMW3_RHISA</name>
<dbReference type="Proteomes" id="UP000821837">
    <property type="component" value="Unassembled WGS sequence"/>
</dbReference>
<dbReference type="InterPro" id="IPR006003">
    <property type="entry name" value="FGGY_RbtK-like"/>
</dbReference>
<dbReference type="GO" id="GO:0005737">
    <property type="term" value="C:cytoplasm"/>
    <property type="evidence" value="ECO:0007669"/>
    <property type="project" value="TreeGrafter"/>
</dbReference>
<comment type="caution">
    <text evidence="7">The sequence shown here is derived from an EMBL/GenBank/DDBJ whole genome shotgun (WGS) entry which is preliminary data.</text>
</comment>
<comment type="similarity">
    <text evidence="1">Belongs to the FGGY kinase family.</text>
</comment>
<organism evidence="7 8">
    <name type="scientific">Rhipicephalus sanguineus</name>
    <name type="common">Brown dog tick</name>
    <name type="synonym">Ixodes sanguineus</name>
    <dbReference type="NCBI Taxonomy" id="34632"/>
    <lineage>
        <taxon>Eukaryota</taxon>
        <taxon>Metazoa</taxon>
        <taxon>Ecdysozoa</taxon>
        <taxon>Arthropoda</taxon>
        <taxon>Chelicerata</taxon>
        <taxon>Arachnida</taxon>
        <taxon>Acari</taxon>
        <taxon>Parasitiformes</taxon>
        <taxon>Ixodida</taxon>
        <taxon>Ixodoidea</taxon>
        <taxon>Ixodidae</taxon>
        <taxon>Rhipicephalinae</taxon>
        <taxon>Rhipicephalus</taxon>
        <taxon>Rhipicephalus</taxon>
    </lineage>
</organism>
<evidence type="ECO:0000256" key="3">
    <source>
        <dbReference type="ARBA" id="ARBA00022777"/>
    </source>
</evidence>
<accession>A0A9D4SMW3</accession>
<evidence type="ECO:0000313" key="7">
    <source>
        <dbReference type="EMBL" id="KAH7935102.1"/>
    </source>
</evidence>
<dbReference type="PANTHER" id="PTHR43435:SF4">
    <property type="entry name" value="FGGY CARBOHYDRATE KINASE DOMAIN-CONTAINING PROTEIN"/>
    <property type="match status" value="1"/>
</dbReference>
<gene>
    <name evidence="7" type="ORF">HPB52_003962</name>
</gene>
<evidence type="ECO:0000259" key="6">
    <source>
        <dbReference type="Pfam" id="PF02782"/>
    </source>
</evidence>
<dbReference type="InterPro" id="IPR043129">
    <property type="entry name" value="ATPase_NBD"/>
</dbReference>
<feature type="domain" description="Carbohydrate kinase FGGY N-terminal" evidence="5">
    <location>
        <begin position="4"/>
        <end position="263"/>
    </location>
</feature>
<dbReference type="Gene3D" id="1.20.58.2240">
    <property type="match status" value="1"/>
</dbReference>
<feature type="domain" description="Carbohydrate kinase FGGY C-terminal" evidence="6">
    <location>
        <begin position="281"/>
        <end position="480"/>
    </location>
</feature>
<keyword evidence="8" id="KW-1185">Reference proteome</keyword>
<dbReference type="GO" id="GO:0019321">
    <property type="term" value="P:pentose metabolic process"/>
    <property type="evidence" value="ECO:0007669"/>
    <property type="project" value="TreeGrafter"/>
</dbReference>